<dbReference type="InterPro" id="IPR003675">
    <property type="entry name" value="Rce1/LyrA-like_dom"/>
</dbReference>
<sequence length="203" mass="23295">MNESWKRKYSLLIAIAISVISAFMLLFLMICFGFFPIRIMEGSMLVGLTMPTVISLYLFPKLCQKTLMPERNKSPKEMKQRWKAILFLVGFAVLYGIICRKEFESIPMMAVIILHYTAVSLGEEFTYRKLILGLLNTRYKTWIAVVVNAIMFSFILHINEDLIANLLIRFPMGIVLGCIAVKTNTIAYTIVLHTIYNLIVLIL</sequence>
<feature type="transmembrane region" description="Helical" evidence="1">
    <location>
        <begin position="110"/>
        <end position="127"/>
    </location>
</feature>
<name>A0ABZ0U521_9FIRM</name>
<feature type="transmembrane region" description="Helical" evidence="1">
    <location>
        <begin position="81"/>
        <end position="98"/>
    </location>
</feature>
<evidence type="ECO:0000313" key="4">
    <source>
        <dbReference type="Proteomes" id="UP001325248"/>
    </source>
</evidence>
<evidence type="ECO:0000313" key="3">
    <source>
        <dbReference type="EMBL" id="WPX72324.1"/>
    </source>
</evidence>
<feature type="transmembrane region" description="Helical" evidence="1">
    <location>
        <begin position="139"/>
        <end position="156"/>
    </location>
</feature>
<dbReference type="Pfam" id="PF02517">
    <property type="entry name" value="Rce1-like"/>
    <property type="match status" value="1"/>
</dbReference>
<feature type="transmembrane region" description="Helical" evidence="1">
    <location>
        <begin position="43"/>
        <end position="60"/>
    </location>
</feature>
<keyword evidence="1" id="KW-0812">Transmembrane</keyword>
<feature type="transmembrane region" description="Helical" evidence="1">
    <location>
        <begin position="186"/>
        <end position="202"/>
    </location>
</feature>
<dbReference type="PANTHER" id="PTHR36435">
    <property type="entry name" value="SLR1288 PROTEIN"/>
    <property type="match status" value="1"/>
</dbReference>
<gene>
    <name evidence="3" type="ORF">BLCOC_06600</name>
</gene>
<dbReference type="InterPro" id="IPR052710">
    <property type="entry name" value="CAAX_protease"/>
</dbReference>
<feature type="domain" description="CAAX prenyl protease 2/Lysostaphin resistance protein A-like" evidence="2">
    <location>
        <begin position="109"/>
        <end position="199"/>
    </location>
</feature>
<dbReference type="PANTHER" id="PTHR36435:SF1">
    <property type="entry name" value="CAAX AMINO TERMINAL PROTEASE FAMILY PROTEIN"/>
    <property type="match status" value="1"/>
</dbReference>
<protein>
    <recommendedName>
        <fullName evidence="2">CAAX prenyl protease 2/Lysostaphin resistance protein A-like domain-containing protein</fullName>
    </recommendedName>
</protein>
<evidence type="ECO:0000256" key="1">
    <source>
        <dbReference type="SAM" id="Phobius"/>
    </source>
</evidence>
<evidence type="ECO:0000259" key="2">
    <source>
        <dbReference type="Pfam" id="PF02517"/>
    </source>
</evidence>
<dbReference type="EMBL" id="CP136422">
    <property type="protein sequence ID" value="WPX72324.1"/>
    <property type="molecule type" value="Genomic_DNA"/>
</dbReference>
<organism evidence="3 4">
    <name type="scientific">Blautia producta</name>
    <dbReference type="NCBI Taxonomy" id="33035"/>
    <lineage>
        <taxon>Bacteria</taxon>
        <taxon>Bacillati</taxon>
        <taxon>Bacillota</taxon>
        <taxon>Clostridia</taxon>
        <taxon>Lachnospirales</taxon>
        <taxon>Lachnospiraceae</taxon>
        <taxon>Blautia</taxon>
    </lineage>
</organism>
<keyword evidence="4" id="KW-1185">Reference proteome</keyword>
<feature type="transmembrane region" description="Helical" evidence="1">
    <location>
        <begin position="12"/>
        <end position="37"/>
    </location>
</feature>
<proteinExistence type="predicted"/>
<dbReference type="Proteomes" id="UP001325248">
    <property type="component" value="Chromosome"/>
</dbReference>
<keyword evidence="1" id="KW-1133">Transmembrane helix</keyword>
<reference evidence="3" key="1">
    <citation type="submission" date="2023-10" db="EMBL/GenBank/DDBJ databases">
        <title>Genome sequence of Blautia coccoides DSM 935.</title>
        <authorList>
            <person name="Boeer T."/>
            <person name="Bengelsdorf F.R."/>
            <person name="Daniel R."/>
            <person name="Poehlein A."/>
        </authorList>
    </citation>
    <scope>NUCLEOTIDE SEQUENCE [LARGE SCALE GENOMIC DNA]</scope>
    <source>
        <strain evidence="3">DSM 935</strain>
    </source>
</reference>
<keyword evidence="1" id="KW-0472">Membrane</keyword>
<accession>A0ABZ0U521</accession>